<evidence type="ECO:0000313" key="2">
    <source>
        <dbReference type="EMBL" id="HIY20535.1"/>
    </source>
</evidence>
<gene>
    <name evidence="2" type="ORF">H9841_01365</name>
</gene>
<organism evidence="2 3">
    <name type="scientific">Candidatus Flavonifractor merdigallinarum</name>
    <dbReference type="NCBI Taxonomy" id="2838589"/>
    <lineage>
        <taxon>Bacteria</taxon>
        <taxon>Bacillati</taxon>
        <taxon>Bacillota</taxon>
        <taxon>Clostridia</taxon>
        <taxon>Eubacteriales</taxon>
        <taxon>Oscillospiraceae</taxon>
        <taxon>Flavonifractor</taxon>
    </lineage>
</organism>
<dbReference type="EMBL" id="DXDX01000031">
    <property type="protein sequence ID" value="HIY20535.1"/>
    <property type="molecule type" value="Genomic_DNA"/>
</dbReference>
<feature type="region of interest" description="Disordered" evidence="1">
    <location>
        <begin position="13"/>
        <end position="132"/>
    </location>
</feature>
<accession>A0A9D1Y765</accession>
<dbReference type="Proteomes" id="UP000823868">
    <property type="component" value="Unassembled WGS sequence"/>
</dbReference>
<feature type="region of interest" description="Disordered" evidence="1">
    <location>
        <begin position="227"/>
        <end position="253"/>
    </location>
</feature>
<comment type="caution">
    <text evidence="2">The sequence shown here is derived from an EMBL/GenBank/DDBJ whole genome shotgun (WGS) entry which is preliminary data.</text>
</comment>
<feature type="region of interest" description="Disordered" evidence="1">
    <location>
        <begin position="170"/>
        <end position="211"/>
    </location>
</feature>
<proteinExistence type="predicted"/>
<evidence type="ECO:0000256" key="1">
    <source>
        <dbReference type="SAM" id="MobiDB-lite"/>
    </source>
</evidence>
<name>A0A9D1Y765_9FIRM</name>
<reference evidence="2" key="2">
    <citation type="submission" date="2021-04" db="EMBL/GenBank/DDBJ databases">
        <authorList>
            <person name="Gilroy R."/>
        </authorList>
    </citation>
    <scope>NUCLEOTIDE SEQUENCE</scope>
    <source>
        <strain evidence="2">ChiBcec16_6824</strain>
    </source>
</reference>
<evidence type="ECO:0000313" key="3">
    <source>
        <dbReference type="Proteomes" id="UP000823868"/>
    </source>
</evidence>
<reference evidence="2" key="1">
    <citation type="journal article" date="2021" name="PeerJ">
        <title>Extensive microbial diversity within the chicken gut microbiome revealed by metagenomics and culture.</title>
        <authorList>
            <person name="Gilroy R."/>
            <person name="Ravi A."/>
            <person name="Getino M."/>
            <person name="Pursley I."/>
            <person name="Horton D.L."/>
            <person name="Alikhan N.F."/>
            <person name="Baker D."/>
            <person name="Gharbi K."/>
            <person name="Hall N."/>
            <person name="Watson M."/>
            <person name="Adriaenssens E.M."/>
            <person name="Foster-Nyarko E."/>
            <person name="Jarju S."/>
            <person name="Secka A."/>
            <person name="Antonio M."/>
            <person name="Oren A."/>
            <person name="Chaudhuri R.R."/>
            <person name="La Ragione R."/>
            <person name="Hildebrand F."/>
            <person name="Pallen M.J."/>
        </authorList>
    </citation>
    <scope>NUCLEOTIDE SEQUENCE</scope>
    <source>
        <strain evidence="2">ChiBcec16_6824</strain>
    </source>
</reference>
<sequence>MRDILADLLEEQEEAVQRETALPEEEESVAGGYLPPLVEKRVGRSATETQTDFTVERGKNGRETAAPVENPEEGEQDGSEMQREPLSQPDLIENSKQFDLGAEWEGRIPAKTEPLPIGRGQAQGDGEAPVSVSARGVTESWAEQVLNVLPGVTAALSVKKSDSVPEGVALNRAPVPTVEPSGENASPAETGIDGVSVQEKGSGVQENRRTWSSGTLYSTLRRWESAASWPESAGRSAPVPLSAAVSQSGGTGGLTLEQLDRAAQRDARRFDAPFPLY</sequence>
<dbReference type="AlphaFoldDB" id="A0A9D1Y765"/>
<protein>
    <submittedName>
        <fullName evidence="2">Uncharacterized protein</fullName>
    </submittedName>
</protein>